<dbReference type="EMBL" id="JAFMYW010000001">
    <property type="protein sequence ID" value="MBO0947271.1"/>
    <property type="molecule type" value="Genomic_DNA"/>
</dbReference>
<evidence type="ECO:0000256" key="7">
    <source>
        <dbReference type="ARBA" id="ARBA00023136"/>
    </source>
</evidence>
<evidence type="ECO:0000313" key="10">
    <source>
        <dbReference type="EMBL" id="MBO0947271.1"/>
    </source>
</evidence>
<evidence type="ECO:0000256" key="2">
    <source>
        <dbReference type="ARBA" id="ARBA00022475"/>
    </source>
</evidence>
<comment type="caution">
    <text evidence="10">The sequence shown here is derived from an EMBL/GenBank/DDBJ whole genome shotgun (WGS) entry which is preliminary data.</text>
</comment>
<reference evidence="10 11" key="1">
    <citation type="submission" date="2021-03" db="EMBL/GenBank/DDBJ databases">
        <title>Fibrella sp. HMF5405 genome sequencing and assembly.</title>
        <authorList>
            <person name="Kang H."/>
            <person name="Kim H."/>
            <person name="Bae S."/>
            <person name="Joh K."/>
        </authorList>
    </citation>
    <scope>NUCLEOTIDE SEQUENCE [LARGE SCALE GENOMIC DNA]</scope>
    <source>
        <strain evidence="10 11">HMF5405</strain>
    </source>
</reference>
<keyword evidence="11" id="KW-1185">Reference proteome</keyword>
<keyword evidence="3 8" id="KW-0812">Transmembrane</keyword>
<proteinExistence type="predicted"/>
<feature type="transmembrane region" description="Helical" evidence="8">
    <location>
        <begin position="154"/>
        <end position="174"/>
    </location>
</feature>
<dbReference type="RefSeq" id="WP_207327187.1">
    <property type="nucleotide sequence ID" value="NZ_JAFMYW010000001.1"/>
</dbReference>
<name>A0ABS3JBA5_9BACT</name>
<sequence length="176" mass="19933">MNDDLKAIFANVNDWLKYAETKNATLVAFNGASIFGLLQAWSVVPSHEIIFIDVILLAFSALLSIISFVPRLSTVLSNKKYGSQEWNNAKNIVNILYFDDLSKLSSAQFVELYELRINGTFHPVGIDLNLIDQIIINSEIAIKKNRWFGLSVRISILTILFNMVYACHLAFGWFNI</sequence>
<keyword evidence="6" id="KW-0051">Antiviral defense</keyword>
<evidence type="ECO:0000256" key="3">
    <source>
        <dbReference type="ARBA" id="ARBA00022692"/>
    </source>
</evidence>
<dbReference type="InterPro" id="IPR043760">
    <property type="entry name" value="PycTM_dom"/>
</dbReference>
<evidence type="ECO:0000256" key="6">
    <source>
        <dbReference type="ARBA" id="ARBA00023118"/>
    </source>
</evidence>
<comment type="subcellular location">
    <subcellularLocation>
        <location evidence="1">Cell membrane</location>
    </subcellularLocation>
</comment>
<organism evidence="10 11">
    <name type="scientific">Fibrella forsythiae</name>
    <dbReference type="NCBI Taxonomy" id="2817061"/>
    <lineage>
        <taxon>Bacteria</taxon>
        <taxon>Pseudomonadati</taxon>
        <taxon>Bacteroidota</taxon>
        <taxon>Cytophagia</taxon>
        <taxon>Cytophagales</taxon>
        <taxon>Spirosomataceae</taxon>
        <taxon>Fibrella</taxon>
    </lineage>
</organism>
<gene>
    <name evidence="10" type="ORF">J2I46_01670</name>
</gene>
<evidence type="ECO:0000256" key="8">
    <source>
        <dbReference type="SAM" id="Phobius"/>
    </source>
</evidence>
<keyword evidence="5 8" id="KW-1133">Transmembrane helix</keyword>
<dbReference type="Proteomes" id="UP000664628">
    <property type="component" value="Unassembled WGS sequence"/>
</dbReference>
<dbReference type="Pfam" id="PF18967">
    <property type="entry name" value="PycTM"/>
    <property type="match status" value="1"/>
</dbReference>
<keyword evidence="4" id="KW-0547">Nucleotide-binding</keyword>
<evidence type="ECO:0000256" key="4">
    <source>
        <dbReference type="ARBA" id="ARBA00022741"/>
    </source>
</evidence>
<evidence type="ECO:0000259" key="9">
    <source>
        <dbReference type="Pfam" id="PF18967"/>
    </source>
</evidence>
<evidence type="ECO:0000256" key="5">
    <source>
        <dbReference type="ARBA" id="ARBA00022989"/>
    </source>
</evidence>
<feature type="transmembrane region" description="Helical" evidence="8">
    <location>
        <begin position="49"/>
        <end position="69"/>
    </location>
</feature>
<keyword evidence="7 8" id="KW-0472">Membrane</keyword>
<protein>
    <recommendedName>
        <fullName evidence="9">Pycsar effector protein domain-containing protein</fullName>
    </recommendedName>
</protein>
<feature type="transmembrane region" description="Helical" evidence="8">
    <location>
        <begin position="24"/>
        <end position="43"/>
    </location>
</feature>
<feature type="domain" description="Pycsar effector protein" evidence="9">
    <location>
        <begin position="5"/>
        <end position="161"/>
    </location>
</feature>
<evidence type="ECO:0000313" key="11">
    <source>
        <dbReference type="Proteomes" id="UP000664628"/>
    </source>
</evidence>
<accession>A0ABS3JBA5</accession>
<evidence type="ECO:0000256" key="1">
    <source>
        <dbReference type="ARBA" id="ARBA00004236"/>
    </source>
</evidence>
<keyword evidence="2" id="KW-1003">Cell membrane</keyword>